<name>A0ABR5JXG9_9BACI</name>
<keyword evidence="2" id="KW-1185">Reference proteome</keyword>
<gene>
    <name evidence="1" type="ORF">AEA09_15680</name>
</gene>
<dbReference type="SUPFAM" id="SSF48371">
    <property type="entry name" value="ARM repeat"/>
    <property type="match status" value="1"/>
</dbReference>
<dbReference type="EMBL" id="LGRV01000005">
    <property type="protein sequence ID" value="KOS66939.1"/>
    <property type="molecule type" value="Genomic_DNA"/>
</dbReference>
<reference evidence="2" key="1">
    <citation type="submission" date="2015-07" db="EMBL/GenBank/DDBJ databases">
        <title>Fjat-14205 dsm 2895.</title>
        <authorList>
            <person name="Liu B."/>
            <person name="Wang J."/>
            <person name="Zhu Y."/>
            <person name="Liu G."/>
            <person name="Chen Q."/>
            <person name="Chen Z."/>
            <person name="Lan J."/>
            <person name="Che J."/>
            <person name="Ge C."/>
            <person name="Shi H."/>
            <person name="Pan Z."/>
            <person name="Liu X."/>
        </authorList>
    </citation>
    <scope>NUCLEOTIDE SEQUENCE [LARGE SCALE GENOMIC DNA]</scope>
    <source>
        <strain evidence="2">DSM 25560</strain>
    </source>
</reference>
<dbReference type="InterPro" id="IPR011989">
    <property type="entry name" value="ARM-like"/>
</dbReference>
<dbReference type="RefSeq" id="WP_053584896.1">
    <property type="nucleotide sequence ID" value="NZ_LGRV01000005.1"/>
</dbReference>
<accession>A0ABR5JXG9</accession>
<protein>
    <recommendedName>
        <fullName evidence="3">HEAT repeat domain-containing protein</fullName>
    </recommendedName>
</protein>
<dbReference type="InterPro" id="IPR016024">
    <property type="entry name" value="ARM-type_fold"/>
</dbReference>
<dbReference type="Gene3D" id="1.25.10.10">
    <property type="entry name" value="Leucine-rich Repeat Variant"/>
    <property type="match status" value="1"/>
</dbReference>
<dbReference type="Proteomes" id="UP000050668">
    <property type="component" value="Unassembled WGS sequence"/>
</dbReference>
<proteinExistence type="predicted"/>
<evidence type="ECO:0008006" key="3">
    <source>
        <dbReference type="Google" id="ProtNLM"/>
    </source>
</evidence>
<comment type="caution">
    <text evidence="1">The sequence shown here is derived from an EMBL/GenBank/DDBJ whole genome shotgun (WGS) entry which is preliminary data.</text>
</comment>
<sequence>MEKEILQLFSKLTEHDRDIQFESFEELMKIVKEPVDWTYSVWEQLIKALTYKNAHSRAQSAQFLCALAAKSDPEERVLEDFMKIWAVTYDEKTVTARHSLQSIWRIGLAGQVQRDLVVSHLAKRFHTCVGEKHPTLIRYDIIVSFKNLFDATGDIKLLSIAQDLIQKEQDIQYQKKYKTALR</sequence>
<evidence type="ECO:0000313" key="1">
    <source>
        <dbReference type="EMBL" id="KOS66939.1"/>
    </source>
</evidence>
<evidence type="ECO:0000313" key="2">
    <source>
        <dbReference type="Proteomes" id="UP000050668"/>
    </source>
</evidence>
<organism evidence="1 2">
    <name type="scientific">Lysinibacillus contaminans</name>
    <dbReference type="NCBI Taxonomy" id="1293441"/>
    <lineage>
        <taxon>Bacteria</taxon>
        <taxon>Bacillati</taxon>
        <taxon>Bacillota</taxon>
        <taxon>Bacilli</taxon>
        <taxon>Bacillales</taxon>
        <taxon>Bacillaceae</taxon>
        <taxon>Lysinibacillus</taxon>
    </lineage>
</organism>